<name>A0A5J4R929_9ZZZZ</name>
<evidence type="ECO:0000313" key="1">
    <source>
        <dbReference type="EMBL" id="KAA6330249.1"/>
    </source>
</evidence>
<reference evidence="1" key="1">
    <citation type="submission" date="2019-03" db="EMBL/GenBank/DDBJ databases">
        <title>Single cell metagenomics reveals metabolic interactions within the superorganism composed of flagellate Streblomastix strix and complex community of Bacteroidetes bacteria on its surface.</title>
        <authorList>
            <person name="Treitli S.C."/>
            <person name="Kolisko M."/>
            <person name="Husnik F."/>
            <person name="Keeling P."/>
            <person name="Hampl V."/>
        </authorList>
    </citation>
    <scope>NUCLEOTIDE SEQUENCE</scope>
    <source>
        <strain evidence="1">STM</strain>
    </source>
</reference>
<comment type="caution">
    <text evidence="1">The sequence shown here is derived from an EMBL/GenBank/DDBJ whole genome shotgun (WGS) entry which is preliminary data.</text>
</comment>
<accession>A0A5J4R929</accession>
<gene>
    <name evidence="1" type="ORF">EZS27_021021</name>
</gene>
<protein>
    <submittedName>
        <fullName evidence="1">Uncharacterized protein</fullName>
    </submittedName>
</protein>
<dbReference type="EMBL" id="SNRY01001529">
    <property type="protein sequence ID" value="KAA6330249.1"/>
    <property type="molecule type" value="Genomic_DNA"/>
</dbReference>
<organism evidence="1">
    <name type="scientific">termite gut metagenome</name>
    <dbReference type="NCBI Taxonomy" id="433724"/>
    <lineage>
        <taxon>unclassified sequences</taxon>
        <taxon>metagenomes</taxon>
        <taxon>organismal metagenomes</taxon>
    </lineage>
</organism>
<sequence>MGKRNVFIAQSIKDLRISPEQYLKLTNLNMAMTRELQEIAKTGIMIQSDSLDKNHCGS</sequence>
<dbReference type="AlphaFoldDB" id="A0A5J4R929"/>
<proteinExistence type="predicted"/>